<dbReference type="Proteomes" id="UP000663850">
    <property type="component" value="Unassembled WGS sequence"/>
</dbReference>
<dbReference type="GO" id="GO:0016491">
    <property type="term" value="F:oxidoreductase activity"/>
    <property type="evidence" value="ECO:0007669"/>
    <property type="project" value="InterPro"/>
</dbReference>
<feature type="domain" description="DSBA-like thioredoxin" evidence="1">
    <location>
        <begin position="82"/>
        <end position="119"/>
    </location>
</feature>
<dbReference type="Pfam" id="PF01323">
    <property type="entry name" value="DSBA"/>
    <property type="match status" value="1"/>
</dbReference>
<dbReference type="Gene3D" id="3.40.30.10">
    <property type="entry name" value="Glutaredoxin"/>
    <property type="match status" value="1"/>
</dbReference>
<dbReference type="SUPFAM" id="SSF52833">
    <property type="entry name" value="Thioredoxin-like"/>
    <property type="match status" value="1"/>
</dbReference>
<organism evidence="2 3">
    <name type="scientific">Rhizoctonia solani</name>
    <dbReference type="NCBI Taxonomy" id="456999"/>
    <lineage>
        <taxon>Eukaryota</taxon>
        <taxon>Fungi</taxon>
        <taxon>Dikarya</taxon>
        <taxon>Basidiomycota</taxon>
        <taxon>Agaricomycotina</taxon>
        <taxon>Agaricomycetes</taxon>
        <taxon>Cantharellales</taxon>
        <taxon>Ceratobasidiaceae</taxon>
        <taxon>Rhizoctonia</taxon>
    </lineage>
</organism>
<proteinExistence type="predicted"/>
<gene>
    <name evidence="2" type="ORF">RDB_LOCUS31132</name>
</gene>
<evidence type="ECO:0000313" key="2">
    <source>
        <dbReference type="EMBL" id="CAE6442079.1"/>
    </source>
</evidence>
<evidence type="ECO:0000259" key="1">
    <source>
        <dbReference type="Pfam" id="PF01323"/>
    </source>
</evidence>
<dbReference type="EMBL" id="CAJMWZ010001791">
    <property type="protein sequence ID" value="CAE6442079.1"/>
    <property type="molecule type" value="Genomic_DNA"/>
</dbReference>
<accession>A0A8H3AWC7</accession>
<dbReference type="InterPro" id="IPR036249">
    <property type="entry name" value="Thioredoxin-like_sf"/>
</dbReference>
<name>A0A8H3AWC7_9AGAM</name>
<evidence type="ECO:0000313" key="3">
    <source>
        <dbReference type="Proteomes" id="UP000663850"/>
    </source>
</evidence>
<sequence>MSYSPTKAGQRTPCTRLFSKISKFPTEPELGTGMRDRLFPNGLGGCNCINTRDFMAIEYTANSYTTIGVQHNSLEMSEPVKVKFYFDIASPFSYIGLERLFRHEKAWNLSIELCPVGITIESRILLS</sequence>
<dbReference type="InterPro" id="IPR001853">
    <property type="entry name" value="DSBA-like_thioredoxin_dom"/>
</dbReference>
<comment type="caution">
    <text evidence="2">The sequence shown here is derived from an EMBL/GenBank/DDBJ whole genome shotgun (WGS) entry which is preliminary data.</text>
</comment>
<protein>
    <recommendedName>
        <fullName evidence="1">DSBA-like thioredoxin domain-containing protein</fullName>
    </recommendedName>
</protein>
<reference evidence="2" key="1">
    <citation type="submission" date="2021-01" db="EMBL/GenBank/DDBJ databases">
        <authorList>
            <person name="Kaushik A."/>
        </authorList>
    </citation>
    <scope>NUCLEOTIDE SEQUENCE</scope>
    <source>
        <strain evidence="2">Type strain: AG8-Rh-89/</strain>
    </source>
</reference>
<dbReference type="AlphaFoldDB" id="A0A8H3AWC7"/>